<feature type="chain" id="PRO_5035918385" evidence="1">
    <location>
        <begin position="21"/>
        <end position="145"/>
    </location>
</feature>
<evidence type="ECO:0000256" key="1">
    <source>
        <dbReference type="SAM" id="SignalP"/>
    </source>
</evidence>
<feature type="signal peptide" evidence="1">
    <location>
        <begin position="1"/>
        <end position="20"/>
    </location>
</feature>
<protein>
    <submittedName>
        <fullName evidence="2">(diamondback moth) hypothetical protein</fullName>
    </submittedName>
</protein>
<evidence type="ECO:0000313" key="2">
    <source>
        <dbReference type="EMBL" id="CAG9134263.1"/>
    </source>
</evidence>
<proteinExistence type="predicted"/>
<evidence type="ECO:0000313" key="3">
    <source>
        <dbReference type="Proteomes" id="UP000653454"/>
    </source>
</evidence>
<dbReference type="AlphaFoldDB" id="A0A8S4FZH9"/>
<sequence>MTRFSIAALTCLLVITSKTAISQCRRSQRSINYLTPSQRVITSPQTCYQNVPLFKPTPPKVITTPAASPSLTIITDSSPEVLKNMANTIQLMTVTNMIQNQQLPPQVVLPILNKLSSSLFSKSSVPGSCPLQGLASGVSNNLRFY</sequence>
<dbReference type="EMBL" id="CAJHNJ030000075">
    <property type="protein sequence ID" value="CAG9134263.1"/>
    <property type="molecule type" value="Genomic_DNA"/>
</dbReference>
<organism evidence="2 3">
    <name type="scientific">Plutella xylostella</name>
    <name type="common">Diamondback moth</name>
    <name type="synonym">Plutella maculipennis</name>
    <dbReference type="NCBI Taxonomy" id="51655"/>
    <lineage>
        <taxon>Eukaryota</taxon>
        <taxon>Metazoa</taxon>
        <taxon>Ecdysozoa</taxon>
        <taxon>Arthropoda</taxon>
        <taxon>Hexapoda</taxon>
        <taxon>Insecta</taxon>
        <taxon>Pterygota</taxon>
        <taxon>Neoptera</taxon>
        <taxon>Endopterygota</taxon>
        <taxon>Lepidoptera</taxon>
        <taxon>Glossata</taxon>
        <taxon>Ditrysia</taxon>
        <taxon>Yponomeutoidea</taxon>
        <taxon>Plutellidae</taxon>
        <taxon>Plutella</taxon>
    </lineage>
</organism>
<keyword evidence="1" id="KW-0732">Signal</keyword>
<keyword evidence="3" id="KW-1185">Reference proteome</keyword>
<accession>A0A8S4FZH9</accession>
<dbReference type="Proteomes" id="UP000653454">
    <property type="component" value="Unassembled WGS sequence"/>
</dbReference>
<reference evidence="2" key="1">
    <citation type="submission" date="2020-11" db="EMBL/GenBank/DDBJ databases">
        <authorList>
            <person name="Whiteford S."/>
        </authorList>
    </citation>
    <scope>NUCLEOTIDE SEQUENCE</scope>
</reference>
<gene>
    <name evidence="2" type="ORF">PLXY2_LOCUS12513</name>
</gene>
<comment type="caution">
    <text evidence="2">The sequence shown here is derived from an EMBL/GenBank/DDBJ whole genome shotgun (WGS) entry which is preliminary data.</text>
</comment>
<name>A0A8S4FZH9_PLUXY</name>